<dbReference type="EMBL" id="QKZU01000027">
    <property type="protein sequence ID" value="PZX49795.1"/>
    <property type="molecule type" value="Genomic_DNA"/>
</dbReference>
<accession>A0A2W7RGE3</accession>
<evidence type="ECO:0000313" key="2">
    <source>
        <dbReference type="EMBL" id="PZX49795.1"/>
    </source>
</evidence>
<dbReference type="Proteomes" id="UP000321927">
    <property type="component" value="Unassembled WGS sequence"/>
</dbReference>
<feature type="domain" description="Glycosyltransferase 2-like" evidence="1">
    <location>
        <begin position="8"/>
        <end position="98"/>
    </location>
</feature>
<comment type="caution">
    <text evidence="2">The sequence shown here is derived from an EMBL/GenBank/DDBJ whole genome shotgun (WGS) entry which is preliminary data.</text>
</comment>
<keyword evidence="2" id="KW-0808">Transferase</keyword>
<dbReference type="RefSeq" id="WP_086503346.1">
    <property type="nucleotide sequence ID" value="NZ_MSSV01000036.1"/>
</dbReference>
<dbReference type="GO" id="GO:0016758">
    <property type="term" value="F:hexosyltransferase activity"/>
    <property type="evidence" value="ECO:0007669"/>
    <property type="project" value="UniProtKB-ARBA"/>
</dbReference>
<organism evidence="2 4">
    <name type="scientific">Algoriphagus ratkowskyi</name>
    <dbReference type="NCBI Taxonomy" id="57028"/>
    <lineage>
        <taxon>Bacteria</taxon>
        <taxon>Pseudomonadati</taxon>
        <taxon>Bacteroidota</taxon>
        <taxon>Cytophagia</taxon>
        <taxon>Cytophagales</taxon>
        <taxon>Cyclobacteriaceae</taxon>
        <taxon>Algoriphagus</taxon>
    </lineage>
</organism>
<reference evidence="3 5" key="2">
    <citation type="submission" date="2019-08" db="EMBL/GenBank/DDBJ databases">
        <title>Genome of Algoriphagus ratkowskyi IC026.</title>
        <authorList>
            <person name="Bowman J.P."/>
        </authorList>
    </citation>
    <scope>NUCLEOTIDE SEQUENCE [LARGE SCALE GENOMIC DNA]</scope>
    <source>
        <strain evidence="3 5">IC026</strain>
    </source>
</reference>
<sequence length="250" mass="28962">MHKGINLSIIIPNFNSGSLLDHTLASIFFKEIIFTFEVLIIDNLSIDNPRQYIDNYPEGSIVYISEQDIGIYDAMNKGVKLASGRWLFFLGAGDELIIDAVNQIKFNQYKNSTLIYANTQLLKNGKVYDGEFDLLKLMKRNISHQAIFYNLSVFNEIGYFDTNFKITADYIFNLKIFMRTTVEIHYLPIVVSRFLGGGLSDDLRDDFFQNNKLKIINKLVLSNFIWENLCALVSYDFYYLKNYLKLKIGQ</sequence>
<dbReference type="EMBL" id="VORV01000025">
    <property type="protein sequence ID" value="TXD75485.1"/>
    <property type="molecule type" value="Genomic_DNA"/>
</dbReference>
<dbReference type="InterPro" id="IPR029044">
    <property type="entry name" value="Nucleotide-diphossugar_trans"/>
</dbReference>
<name>A0A2W7RGE3_9BACT</name>
<reference evidence="2 4" key="1">
    <citation type="submission" date="2018-06" db="EMBL/GenBank/DDBJ databases">
        <title>Genomic Encyclopedia of Archaeal and Bacterial Type Strains, Phase II (KMG-II): from individual species to whole genera.</title>
        <authorList>
            <person name="Goeker M."/>
        </authorList>
    </citation>
    <scope>NUCLEOTIDE SEQUENCE [LARGE SCALE GENOMIC DNA]</scope>
    <source>
        <strain evidence="2 4">DSM 22686</strain>
    </source>
</reference>
<dbReference type="SUPFAM" id="SSF53448">
    <property type="entry name" value="Nucleotide-diphospho-sugar transferases"/>
    <property type="match status" value="1"/>
</dbReference>
<evidence type="ECO:0000313" key="5">
    <source>
        <dbReference type="Proteomes" id="UP000321927"/>
    </source>
</evidence>
<keyword evidence="5" id="KW-1185">Reference proteome</keyword>
<proteinExistence type="predicted"/>
<evidence type="ECO:0000313" key="4">
    <source>
        <dbReference type="Proteomes" id="UP000249115"/>
    </source>
</evidence>
<dbReference type="AlphaFoldDB" id="A0A2W7RGE3"/>
<evidence type="ECO:0000313" key="3">
    <source>
        <dbReference type="EMBL" id="TXD75485.1"/>
    </source>
</evidence>
<evidence type="ECO:0000259" key="1">
    <source>
        <dbReference type="Pfam" id="PF00535"/>
    </source>
</evidence>
<dbReference type="Pfam" id="PF00535">
    <property type="entry name" value="Glycos_transf_2"/>
    <property type="match status" value="1"/>
</dbReference>
<dbReference type="PANTHER" id="PTHR22916">
    <property type="entry name" value="GLYCOSYLTRANSFERASE"/>
    <property type="match status" value="1"/>
</dbReference>
<protein>
    <submittedName>
        <fullName evidence="2">Glycosyl transferase family 2</fullName>
    </submittedName>
    <submittedName>
        <fullName evidence="3">Glycosyltransferase</fullName>
    </submittedName>
</protein>
<dbReference type="Gene3D" id="3.90.550.10">
    <property type="entry name" value="Spore Coat Polysaccharide Biosynthesis Protein SpsA, Chain A"/>
    <property type="match status" value="1"/>
</dbReference>
<dbReference type="Proteomes" id="UP000249115">
    <property type="component" value="Unassembled WGS sequence"/>
</dbReference>
<dbReference type="InterPro" id="IPR001173">
    <property type="entry name" value="Glyco_trans_2-like"/>
</dbReference>
<dbReference type="OrthoDB" id="9788101at2"/>
<gene>
    <name evidence="3" type="ORF">ESW18_20360</name>
    <name evidence="2" type="ORF">LV84_04187</name>
</gene>
<dbReference type="PANTHER" id="PTHR22916:SF3">
    <property type="entry name" value="UDP-GLCNAC:BETAGAL BETA-1,3-N-ACETYLGLUCOSAMINYLTRANSFERASE-LIKE PROTEIN 1"/>
    <property type="match status" value="1"/>
</dbReference>